<dbReference type="Gene3D" id="3.40.50.150">
    <property type="entry name" value="Vaccinia Virus protein VP39"/>
    <property type="match status" value="1"/>
</dbReference>
<proteinExistence type="predicted"/>
<name>A0A2D3VKE8_9PEZI</name>
<evidence type="ECO:0000313" key="1">
    <source>
        <dbReference type="EMBL" id="CZT22824.1"/>
    </source>
</evidence>
<sequence>MSHHQKLTDHSGSSIQSHDFLIEKDSKVVELYHHECSLEIQRCENTESSSSKAGIALPVKPATTIAASNQSYDLVVLTQAAYESMAFLQRPAMLKKALRVLRLGGCLLLESSLVEMEDWRRPREGHALDNIAERKADRPVTSKARL</sequence>
<dbReference type="GeneID" id="35603620"/>
<protein>
    <submittedName>
        <fullName evidence="1">Uncharacterized protein</fullName>
    </submittedName>
</protein>
<dbReference type="SUPFAM" id="SSF53335">
    <property type="entry name" value="S-adenosyl-L-methionine-dependent methyltransferases"/>
    <property type="match status" value="1"/>
</dbReference>
<evidence type="ECO:0000313" key="2">
    <source>
        <dbReference type="Proteomes" id="UP000225277"/>
    </source>
</evidence>
<reference evidence="1 2" key="1">
    <citation type="submission" date="2016-03" db="EMBL/GenBank/DDBJ databases">
        <authorList>
            <person name="Ploux O."/>
        </authorList>
    </citation>
    <scope>NUCLEOTIDE SEQUENCE [LARGE SCALE GENOMIC DNA]</scope>
    <source>
        <strain evidence="1 2">URUG2</strain>
    </source>
</reference>
<dbReference type="EMBL" id="FJUY01000014">
    <property type="protein sequence ID" value="CZT22824.1"/>
    <property type="molecule type" value="Genomic_DNA"/>
</dbReference>
<keyword evidence="2" id="KW-1185">Reference proteome</keyword>
<dbReference type="RefSeq" id="XP_023629548.1">
    <property type="nucleotide sequence ID" value="XM_023773780.1"/>
</dbReference>
<accession>A0A2D3VKE8</accession>
<dbReference type="InterPro" id="IPR029063">
    <property type="entry name" value="SAM-dependent_MTases_sf"/>
</dbReference>
<organism evidence="1 2">
    <name type="scientific">Ramularia collo-cygni</name>
    <dbReference type="NCBI Taxonomy" id="112498"/>
    <lineage>
        <taxon>Eukaryota</taxon>
        <taxon>Fungi</taxon>
        <taxon>Dikarya</taxon>
        <taxon>Ascomycota</taxon>
        <taxon>Pezizomycotina</taxon>
        <taxon>Dothideomycetes</taxon>
        <taxon>Dothideomycetidae</taxon>
        <taxon>Mycosphaerellales</taxon>
        <taxon>Mycosphaerellaceae</taxon>
        <taxon>Ramularia</taxon>
    </lineage>
</organism>
<dbReference type="Proteomes" id="UP000225277">
    <property type="component" value="Unassembled WGS sequence"/>
</dbReference>
<dbReference type="AlphaFoldDB" id="A0A2D3VKE8"/>
<gene>
    <name evidence="1" type="ORF">RCC_08530</name>
</gene>